<dbReference type="EMBL" id="HG792021">
    <property type="protein sequence ID" value="CDM37948.1"/>
    <property type="molecule type" value="Genomic_DNA"/>
</dbReference>
<evidence type="ECO:0000256" key="2">
    <source>
        <dbReference type="SAM" id="SignalP"/>
    </source>
</evidence>
<feature type="chain" id="PRO_5004881763" description="GPI anchored protein" evidence="2">
    <location>
        <begin position="26"/>
        <end position="328"/>
    </location>
</feature>
<dbReference type="STRING" id="1365484.W6QM73"/>
<accession>W6QM73</accession>
<name>W6QM73_PENRF</name>
<dbReference type="OrthoDB" id="4777991at2759"/>
<keyword evidence="1" id="KW-0472">Membrane</keyword>
<dbReference type="Proteomes" id="UP000030686">
    <property type="component" value="Unassembled WGS sequence"/>
</dbReference>
<evidence type="ECO:0000256" key="1">
    <source>
        <dbReference type="SAM" id="Phobius"/>
    </source>
</evidence>
<evidence type="ECO:0000313" key="4">
    <source>
        <dbReference type="Proteomes" id="UP000030686"/>
    </source>
</evidence>
<evidence type="ECO:0008006" key="5">
    <source>
        <dbReference type="Google" id="ProtNLM"/>
    </source>
</evidence>
<dbReference type="AlphaFoldDB" id="W6QM73"/>
<feature type="signal peptide" evidence="2">
    <location>
        <begin position="1"/>
        <end position="25"/>
    </location>
</feature>
<keyword evidence="4" id="KW-1185">Reference proteome</keyword>
<sequence>MLSPIFFPSFTCLALSLLLANIAASTPTDQDEPQLLSNISISFDADDIFSLPLVLSGENSTLNTRALECKIGYSECAYDTSRCCRIGGKCCGNGYCASIGDTCCAGGGTCPLGYKCCGTTGCAPLGAQCCSGGYYCRVGRTCRIYRGEKVCCALTGCAGEYDGVAAGATLTATEVETATATTTATAGYVAVDWDYYYTTVYWTYWFYYWTSYSPYTVQTVTSTTTSTYTVWSVYATNSAEATSSLSSKSSRYSFTTPFSATSLKSSTEPVTLWSAVTATATTSSGSTDGGVAAGPIMKVGSAASVGVSGTGILAAVLAAAIGGLAFGL</sequence>
<reference evidence="3" key="1">
    <citation type="journal article" date="2014" name="Nat. Commun.">
        <title>Multiple recent horizontal transfers of a large genomic region in cheese making fungi.</title>
        <authorList>
            <person name="Cheeseman K."/>
            <person name="Ropars J."/>
            <person name="Renault P."/>
            <person name="Dupont J."/>
            <person name="Gouzy J."/>
            <person name="Branca A."/>
            <person name="Abraham A.L."/>
            <person name="Ceppi M."/>
            <person name="Conseiller E."/>
            <person name="Debuchy R."/>
            <person name="Malagnac F."/>
            <person name="Goarin A."/>
            <person name="Silar P."/>
            <person name="Lacoste S."/>
            <person name="Sallet E."/>
            <person name="Bensimon A."/>
            <person name="Giraud T."/>
            <person name="Brygoo Y."/>
        </authorList>
    </citation>
    <scope>NUCLEOTIDE SEQUENCE [LARGE SCALE GENOMIC DNA]</scope>
    <source>
        <strain evidence="3">FM164</strain>
    </source>
</reference>
<keyword evidence="1" id="KW-0812">Transmembrane</keyword>
<dbReference type="OMA" id="ECCRTAG"/>
<proteinExistence type="predicted"/>
<evidence type="ECO:0000313" key="3">
    <source>
        <dbReference type="EMBL" id="CDM37948.1"/>
    </source>
</evidence>
<feature type="transmembrane region" description="Helical" evidence="1">
    <location>
        <begin position="305"/>
        <end position="326"/>
    </location>
</feature>
<gene>
    <name evidence="3" type="ORF">PROQFM164_S07g000297</name>
</gene>
<organism evidence="3 4">
    <name type="scientific">Penicillium roqueforti (strain FM164)</name>
    <dbReference type="NCBI Taxonomy" id="1365484"/>
    <lineage>
        <taxon>Eukaryota</taxon>
        <taxon>Fungi</taxon>
        <taxon>Dikarya</taxon>
        <taxon>Ascomycota</taxon>
        <taxon>Pezizomycotina</taxon>
        <taxon>Eurotiomycetes</taxon>
        <taxon>Eurotiomycetidae</taxon>
        <taxon>Eurotiales</taxon>
        <taxon>Aspergillaceae</taxon>
        <taxon>Penicillium</taxon>
    </lineage>
</organism>
<protein>
    <recommendedName>
        <fullName evidence="5">GPI anchored protein</fullName>
    </recommendedName>
</protein>
<keyword evidence="1" id="KW-1133">Transmembrane helix</keyword>
<keyword evidence="2" id="KW-0732">Signal</keyword>